<evidence type="ECO:0000259" key="3">
    <source>
        <dbReference type="SMART" id="SM00829"/>
    </source>
</evidence>
<evidence type="ECO:0000313" key="5">
    <source>
        <dbReference type="Proteomes" id="UP001064879"/>
    </source>
</evidence>
<dbReference type="InterPro" id="IPR013154">
    <property type="entry name" value="ADH-like_N"/>
</dbReference>
<dbReference type="Gene3D" id="3.90.180.10">
    <property type="entry name" value="Medium-chain alcohol dehydrogenases, catalytic domain"/>
    <property type="match status" value="1"/>
</dbReference>
<dbReference type="Pfam" id="PF08240">
    <property type="entry name" value="ADH_N"/>
    <property type="match status" value="1"/>
</dbReference>
<evidence type="ECO:0000313" key="4">
    <source>
        <dbReference type="EMBL" id="UVI36001.1"/>
    </source>
</evidence>
<dbReference type="PANTHER" id="PTHR48106:SF13">
    <property type="entry name" value="QUINONE OXIDOREDUCTASE-RELATED"/>
    <property type="match status" value="1"/>
</dbReference>
<dbReference type="CDD" id="cd05286">
    <property type="entry name" value="QOR2"/>
    <property type="match status" value="1"/>
</dbReference>
<organism evidence="4 5">
    <name type="scientific">Brevibacterium spongiae</name>
    <dbReference type="NCBI Taxonomy" id="2909672"/>
    <lineage>
        <taxon>Bacteria</taxon>
        <taxon>Bacillati</taxon>
        <taxon>Actinomycetota</taxon>
        <taxon>Actinomycetes</taxon>
        <taxon>Micrococcales</taxon>
        <taxon>Brevibacteriaceae</taxon>
        <taxon>Brevibacterium</taxon>
    </lineage>
</organism>
<dbReference type="InterPro" id="IPR047618">
    <property type="entry name" value="QOR-like"/>
</dbReference>
<accession>A0ABY5SSB9</accession>
<dbReference type="Pfam" id="PF00107">
    <property type="entry name" value="ADH_zinc_N"/>
    <property type="match status" value="1"/>
</dbReference>
<dbReference type="SMART" id="SM00829">
    <property type="entry name" value="PKS_ER"/>
    <property type="match status" value="1"/>
</dbReference>
<dbReference type="InterPro" id="IPR036291">
    <property type="entry name" value="NAD(P)-bd_dom_sf"/>
</dbReference>
<dbReference type="InterPro" id="IPR020843">
    <property type="entry name" value="ER"/>
</dbReference>
<dbReference type="InterPro" id="IPR013149">
    <property type="entry name" value="ADH-like_C"/>
</dbReference>
<dbReference type="EMBL" id="CP093443">
    <property type="protein sequence ID" value="UVI36001.1"/>
    <property type="molecule type" value="Genomic_DNA"/>
</dbReference>
<keyword evidence="2" id="KW-0560">Oxidoreductase</keyword>
<evidence type="ECO:0000256" key="1">
    <source>
        <dbReference type="ARBA" id="ARBA00022857"/>
    </source>
</evidence>
<sequence>MTSIIVNEHGGPEKYVVAADTDAAAAAPAEGQLQVRLALAGVNFLDVAQRRGGTPVKAPFAPGVEGVGTVTAVGEGVDGFSLGDRVGWMTGGQGSFSATALVNADKAVPLPDDIDDETAVAALMQGITAHYLTTSTFPISAGDVVVIHAAAGGLGQMLTQIAALKGATVIGTTSTAEKAEIARANGAAHVFGYDDFAAGVLDVTDGEGAAVIFDGVGATTFDDDLKALRTRGTVVVVGNASGPVPAVDVNTLSASGSLFLTRPTVVDHVRTPAELRSRTDEIFGWIRGGDLTVHIGDRFPITEVAAAFSALESRATTGKVILQH</sequence>
<dbReference type="SUPFAM" id="SSF51735">
    <property type="entry name" value="NAD(P)-binding Rossmann-fold domains"/>
    <property type="match status" value="1"/>
</dbReference>
<dbReference type="InterPro" id="IPR011032">
    <property type="entry name" value="GroES-like_sf"/>
</dbReference>
<dbReference type="RefSeq" id="WP_265418612.1">
    <property type="nucleotide sequence ID" value="NZ_CP093443.1"/>
</dbReference>
<dbReference type="Proteomes" id="UP001064879">
    <property type="component" value="Chromosome"/>
</dbReference>
<name>A0ABY5SSB9_9MICO</name>
<dbReference type="SUPFAM" id="SSF50129">
    <property type="entry name" value="GroES-like"/>
    <property type="match status" value="1"/>
</dbReference>
<keyword evidence="1" id="KW-0521">NADP</keyword>
<feature type="domain" description="Enoyl reductase (ER)" evidence="3">
    <location>
        <begin position="10"/>
        <end position="322"/>
    </location>
</feature>
<protein>
    <submittedName>
        <fullName evidence="4">Quinone oxidoreductase</fullName>
    </submittedName>
</protein>
<dbReference type="PANTHER" id="PTHR48106">
    <property type="entry name" value="QUINONE OXIDOREDUCTASE PIG3-RELATED"/>
    <property type="match status" value="1"/>
</dbReference>
<keyword evidence="5" id="KW-1185">Reference proteome</keyword>
<dbReference type="Gene3D" id="3.40.50.720">
    <property type="entry name" value="NAD(P)-binding Rossmann-like Domain"/>
    <property type="match status" value="1"/>
</dbReference>
<proteinExistence type="predicted"/>
<gene>
    <name evidence="4" type="ORF">L1F31_18100</name>
</gene>
<reference evidence="4" key="1">
    <citation type="submission" date="2022-03" db="EMBL/GenBank/DDBJ databases">
        <title>Brevibacterium spongiae sp. nov., isolated from marine sponge.</title>
        <authorList>
            <person name="Li Z."/>
            <person name="Zhang M."/>
        </authorList>
    </citation>
    <scope>NUCLEOTIDE SEQUENCE</scope>
    <source>
        <strain evidence="4">WHS-Z9</strain>
    </source>
</reference>
<evidence type="ECO:0000256" key="2">
    <source>
        <dbReference type="ARBA" id="ARBA00023002"/>
    </source>
</evidence>